<dbReference type="EMBL" id="JAUUDS010000001">
    <property type="protein sequence ID" value="MDP1026289.1"/>
    <property type="molecule type" value="Genomic_DNA"/>
</dbReference>
<gene>
    <name evidence="1" type="ORF">Q5H91_03620</name>
</gene>
<accession>A0ABT9EH48</accession>
<dbReference type="RefSeq" id="WP_305171844.1">
    <property type="nucleotide sequence ID" value="NZ_JAUUDS010000001.1"/>
</dbReference>
<evidence type="ECO:0008006" key="3">
    <source>
        <dbReference type="Google" id="ProtNLM"/>
    </source>
</evidence>
<keyword evidence="2" id="KW-1185">Reference proteome</keyword>
<protein>
    <recommendedName>
        <fullName evidence="3">Peptidase S26 domain-containing protein</fullName>
    </recommendedName>
</protein>
<dbReference type="Proteomes" id="UP001230685">
    <property type="component" value="Unassembled WGS sequence"/>
</dbReference>
<dbReference type="SUPFAM" id="SSF51306">
    <property type="entry name" value="LexA/Signal peptidase"/>
    <property type="match status" value="1"/>
</dbReference>
<proteinExistence type="predicted"/>
<evidence type="ECO:0000313" key="2">
    <source>
        <dbReference type="Proteomes" id="UP001230685"/>
    </source>
</evidence>
<name>A0ABT9EH48_9SPHN</name>
<comment type="caution">
    <text evidence="1">The sequence shown here is derived from an EMBL/GenBank/DDBJ whole genome shotgun (WGS) entry which is preliminary data.</text>
</comment>
<reference evidence="1 2" key="1">
    <citation type="submission" date="2023-07" db="EMBL/GenBank/DDBJ databases">
        <authorList>
            <person name="Kim M.K."/>
        </authorList>
    </citation>
    <scope>NUCLEOTIDE SEQUENCE [LARGE SCALE GENOMIC DNA]</scope>
    <source>
        <strain evidence="1 2">KR1UV-12</strain>
    </source>
</reference>
<evidence type="ECO:0000313" key="1">
    <source>
        <dbReference type="EMBL" id="MDP1026289.1"/>
    </source>
</evidence>
<dbReference type="InterPro" id="IPR036286">
    <property type="entry name" value="LexA/Signal_pep-like_sf"/>
</dbReference>
<sequence length="174" mass="19214">MATVLEPQQPTLRPFIVYDEAPAGCIPFLVTNDDTAPHLRPGDVALVDTTDRVPADDLFVVRNGDRACLRELQSRHIEFVERSGKPRPGRGWFVTRYNRPRNEAAWREAWESGRPIVGLSDGPYAEDGPLAGVLPSKLVGRVVGILVTRFAEPLYLSPASRSLDGNSPTRRARG</sequence>
<organism evidence="1 2">
    <name type="scientific">Sphingomonas aurea</name>
    <dbReference type="NCBI Taxonomy" id="3063994"/>
    <lineage>
        <taxon>Bacteria</taxon>
        <taxon>Pseudomonadati</taxon>
        <taxon>Pseudomonadota</taxon>
        <taxon>Alphaproteobacteria</taxon>
        <taxon>Sphingomonadales</taxon>
        <taxon>Sphingomonadaceae</taxon>
        <taxon>Sphingomonas</taxon>
    </lineage>
</organism>